<dbReference type="PROSITE" id="PS52016">
    <property type="entry name" value="TONB_DEPENDENT_REC_3"/>
    <property type="match status" value="1"/>
</dbReference>
<dbReference type="Gene3D" id="2.170.130.10">
    <property type="entry name" value="TonB-dependent receptor, plug domain"/>
    <property type="match status" value="1"/>
</dbReference>
<evidence type="ECO:0000259" key="13">
    <source>
        <dbReference type="Pfam" id="PF07715"/>
    </source>
</evidence>
<keyword evidence="7 8" id="KW-0998">Cell outer membrane</keyword>
<evidence type="ECO:0000256" key="2">
    <source>
        <dbReference type="ARBA" id="ARBA00022448"/>
    </source>
</evidence>
<evidence type="ECO:0000256" key="11">
    <source>
        <dbReference type="SAM" id="SignalP"/>
    </source>
</evidence>
<evidence type="ECO:0000256" key="3">
    <source>
        <dbReference type="ARBA" id="ARBA00022452"/>
    </source>
</evidence>
<dbReference type="InterPro" id="IPR039426">
    <property type="entry name" value="TonB-dep_rcpt-like"/>
</dbReference>
<accession>A0ABQ1QXV9</accession>
<dbReference type="CDD" id="cd01347">
    <property type="entry name" value="ligand_gated_channel"/>
    <property type="match status" value="1"/>
</dbReference>
<evidence type="ECO:0000256" key="1">
    <source>
        <dbReference type="ARBA" id="ARBA00004571"/>
    </source>
</evidence>
<name>A0ABQ1QXV9_9ALTE</name>
<dbReference type="NCBIfam" id="TIGR01782">
    <property type="entry name" value="TonB-Xanth-Caul"/>
    <property type="match status" value="1"/>
</dbReference>
<sequence>MKHNNFALSPLYLAMGLGIAQPVFAAENEALEEIVVTGSYVKSLEKAVDIKRDMIGFSDSVVASDIADFPEQNLAEALQRMPGVSIERNKGLGSKVLVRSLPTEFTHVSINGVATASGSGGRDVEFDIFASEIIQSVTVKKSPTAADEEGGIAGNVLISTSRPFDYDGRKLIVSAEAANNSISEKTDPKFAVLASDTFGDWGALVSYSMSQRTNRTDSNSGVDFRPLSRWLEKSGSDSKQAQSDQAAFVLERDTGIVINDRFDDNETSRVVFLNKVGDRAFLNDQEKWGATASLQYKPSNMFNLTFDAMLGGYDTVEDEYDAAAYSASSPSTLETIHDYDSETLSEYGITVLTDVSYALTQHEFLSKERVQDTDYEQFSVEMDWTLKQWEIHGLLGFSGAEKFSDSTNLKHTSYAPSRSRYTETGGETILSDNPDSIDMYNAPETYLFDYYDVDFENITDDKYAAQLDATYYAQFDFMPALTELQFGARYTDKSKQRDKGSARVQGPSEGDSSYNGVRTLLDSELIPVSQLVPGGAYSASAGRDLDWSQISNDYARDFFRYAGFSVPYEESEFYRVDEETTALYAMANFDFTVAAMPIKVNAGLRYIESDIVSFGFHQVQNTDGSTGYTPEPVSKEGNYSETLPSLNMVVELTNNLMLRGAYSETFMRPSLGDIAYKRTVSLSEFKYRDGNPDLKPTFADQWEMGFEYYLEGGGLLAISYFDKTIEGVVRETLNGVVENVTKYNADGTVDGIYDFEVYQKVNAEGSFDVSGIELIAQFPLRMLHHTLDGFGINANYTSLDNSLTGASDLDIPTPPEGLAESTYNLTFYYENDAFDARISYNYKDAYVEYIGRDMYPVYRDEYGQYDLSVGYHVSDNVKVTLKGINITDEETTGYTIDPRFPTMYEMSGRRLTLGVRANF</sequence>
<comment type="caution">
    <text evidence="14">The sequence shown here is derived from an EMBL/GenBank/DDBJ whole genome shotgun (WGS) entry which is preliminary data.</text>
</comment>
<dbReference type="Gene3D" id="2.40.170.20">
    <property type="entry name" value="TonB-dependent receptor, beta-barrel domain"/>
    <property type="match status" value="1"/>
</dbReference>
<feature type="signal peptide" evidence="11">
    <location>
        <begin position="1"/>
        <end position="25"/>
    </location>
</feature>
<keyword evidence="14" id="KW-0675">Receptor</keyword>
<keyword evidence="4 8" id="KW-0812">Transmembrane</keyword>
<evidence type="ECO:0000256" key="7">
    <source>
        <dbReference type="ARBA" id="ARBA00023237"/>
    </source>
</evidence>
<feature type="domain" description="TonB-dependent receptor plug" evidence="13">
    <location>
        <begin position="56"/>
        <end position="153"/>
    </location>
</feature>
<keyword evidence="15" id="KW-1185">Reference proteome</keyword>
<evidence type="ECO:0000313" key="14">
    <source>
        <dbReference type="EMBL" id="GGD49238.1"/>
    </source>
</evidence>
<comment type="similarity">
    <text evidence="8 9">Belongs to the TonB-dependent receptor family.</text>
</comment>
<dbReference type="InterPro" id="IPR000531">
    <property type="entry name" value="Beta-barrel_TonB"/>
</dbReference>
<dbReference type="PANTHER" id="PTHR40980:SF3">
    <property type="entry name" value="TONB-DEPENDENT RECEPTOR-LIKE BETA-BARREL DOMAIN-CONTAINING PROTEIN"/>
    <property type="match status" value="1"/>
</dbReference>
<keyword evidence="3 8" id="KW-1134">Transmembrane beta strand</keyword>
<organism evidence="14 15">
    <name type="scientific">Lacimicrobium alkaliphilum</name>
    <dbReference type="NCBI Taxonomy" id="1526571"/>
    <lineage>
        <taxon>Bacteria</taxon>
        <taxon>Pseudomonadati</taxon>
        <taxon>Pseudomonadota</taxon>
        <taxon>Gammaproteobacteria</taxon>
        <taxon>Alteromonadales</taxon>
        <taxon>Alteromonadaceae</taxon>
        <taxon>Lacimicrobium</taxon>
    </lineage>
</organism>
<keyword evidence="5 9" id="KW-0798">TonB box</keyword>
<evidence type="ECO:0000256" key="10">
    <source>
        <dbReference type="SAM" id="MobiDB-lite"/>
    </source>
</evidence>
<evidence type="ECO:0000256" key="4">
    <source>
        <dbReference type="ARBA" id="ARBA00022692"/>
    </source>
</evidence>
<dbReference type="PANTHER" id="PTHR40980">
    <property type="entry name" value="PLUG DOMAIN-CONTAINING PROTEIN"/>
    <property type="match status" value="1"/>
</dbReference>
<dbReference type="Pfam" id="PF00593">
    <property type="entry name" value="TonB_dep_Rec_b-barrel"/>
    <property type="match status" value="1"/>
</dbReference>
<reference evidence="15" key="1">
    <citation type="journal article" date="2019" name="Int. J. Syst. Evol. Microbiol.">
        <title>The Global Catalogue of Microorganisms (GCM) 10K type strain sequencing project: providing services to taxonomists for standard genome sequencing and annotation.</title>
        <authorList>
            <consortium name="The Broad Institute Genomics Platform"/>
            <consortium name="The Broad Institute Genome Sequencing Center for Infectious Disease"/>
            <person name="Wu L."/>
            <person name="Ma J."/>
        </authorList>
    </citation>
    <scope>NUCLEOTIDE SEQUENCE [LARGE SCALE GENOMIC DNA]</scope>
    <source>
        <strain evidence="15">CGMCC 1.12923</strain>
    </source>
</reference>
<comment type="subcellular location">
    <subcellularLocation>
        <location evidence="1 8">Cell outer membrane</location>
        <topology evidence="1 8">Multi-pass membrane protein</topology>
    </subcellularLocation>
</comment>
<gene>
    <name evidence="14" type="primary">iroN</name>
    <name evidence="14" type="ORF">GCM10011357_01510</name>
</gene>
<evidence type="ECO:0000256" key="9">
    <source>
        <dbReference type="RuleBase" id="RU003357"/>
    </source>
</evidence>
<evidence type="ECO:0000313" key="15">
    <source>
        <dbReference type="Proteomes" id="UP000614272"/>
    </source>
</evidence>
<keyword evidence="6 8" id="KW-0472">Membrane</keyword>
<protein>
    <submittedName>
        <fullName evidence="14">TonB-dependent receptor</fullName>
    </submittedName>
</protein>
<dbReference type="InterPro" id="IPR010104">
    <property type="entry name" value="TonB_rcpt_bac"/>
</dbReference>
<dbReference type="RefSeq" id="WP_099033474.1">
    <property type="nucleotide sequence ID" value="NZ_BMGJ01000001.1"/>
</dbReference>
<evidence type="ECO:0000259" key="12">
    <source>
        <dbReference type="Pfam" id="PF00593"/>
    </source>
</evidence>
<keyword evidence="11" id="KW-0732">Signal</keyword>
<evidence type="ECO:0000256" key="5">
    <source>
        <dbReference type="ARBA" id="ARBA00023077"/>
    </source>
</evidence>
<feature type="region of interest" description="Disordered" evidence="10">
    <location>
        <begin position="492"/>
        <end position="514"/>
    </location>
</feature>
<dbReference type="InterPro" id="IPR037066">
    <property type="entry name" value="Plug_dom_sf"/>
</dbReference>
<dbReference type="Proteomes" id="UP000614272">
    <property type="component" value="Unassembled WGS sequence"/>
</dbReference>
<feature type="compositionally biased region" description="Basic and acidic residues" evidence="10">
    <location>
        <begin position="492"/>
        <end position="501"/>
    </location>
</feature>
<dbReference type="Pfam" id="PF07715">
    <property type="entry name" value="Plug"/>
    <property type="match status" value="1"/>
</dbReference>
<evidence type="ECO:0000256" key="8">
    <source>
        <dbReference type="PROSITE-ProRule" id="PRU01360"/>
    </source>
</evidence>
<feature type="domain" description="TonB-dependent receptor-like beta-barrel" evidence="12">
    <location>
        <begin position="421"/>
        <end position="885"/>
    </location>
</feature>
<feature type="chain" id="PRO_5045830111" evidence="11">
    <location>
        <begin position="26"/>
        <end position="919"/>
    </location>
</feature>
<dbReference type="SUPFAM" id="SSF56935">
    <property type="entry name" value="Porins"/>
    <property type="match status" value="1"/>
</dbReference>
<dbReference type="EMBL" id="BMGJ01000001">
    <property type="protein sequence ID" value="GGD49238.1"/>
    <property type="molecule type" value="Genomic_DNA"/>
</dbReference>
<evidence type="ECO:0000256" key="6">
    <source>
        <dbReference type="ARBA" id="ARBA00023136"/>
    </source>
</evidence>
<proteinExistence type="inferred from homology"/>
<keyword evidence="2 8" id="KW-0813">Transport</keyword>
<dbReference type="InterPro" id="IPR012910">
    <property type="entry name" value="Plug_dom"/>
</dbReference>
<feature type="region of interest" description="Disordered" evidence="10">
    <location>
        <begin position="416"/>
        <end position="435"/>
    </location>
</feature>
<dbReference type="InterPro" id="IPR036942">
    <property type="entry name" value="Beta-barrel_TonB_sf"/>
</dbReference>